<evidence type="ECO:0000313" key="1">
    <source>
        <dbReference type="EMBL" id="PHH01147.1"/>
    </source>
</evidence>
<protein>
    <recommendedName>
        <fullName evidence="3">Four helix bundle protein</fullName>
    </recommendedName>
</protein>
<name>A0ABX4K9B8_CLOSG</name>
<organism evidence="1 2">
    <name type="scientific">Clostridium sporogenes</name>
    <dbReference type="NCBI Taxonomy" id="1509"/>
    <lineage>
        <taxon>Bacteria</taxon>
        <taxon>Bacillati</taxon>
        <taxon>Bacillota</taxon>
        <taxon>Clostridia</taxon>
        <taxon>Eubacteriales</taxon>
        <taxon>Clostridiaceae</taxon>
        <taxon>Clostridium</taxon>
    </lineage>
</organism>
<keyword evidence="2" id="KW-1185">Reference proteome</keyword>
<evidence type="ECO:0008006" key="3">
    <source>
        <dbReference type="Google" id="ProtNLM"/>
    </source>
</evidence>
<evidence type="ECO:0000313" key="2">
    <source>
        <dbReference type="Proteomes" id="UP000223854"/>
    </source>
</evidence>
<sequence length="35" mass="4066">MVESKILQKNEMDILLQDCKKICRILSSIVKTSKE</sequence>
<dbReference type="EMBL" id="PDLH01000007">
    <property type="protein sequence ID" value="PHH01147.1"/>
    <property type="molecule type" value="Genomic_DNA"/>
</dbReference>
<accession>A0ABX4K9B8</accession>
<gene>
    <name evidence="1" type="ORF">CRX47_15325</name>
</gene>
<dbReference type="Proteomes" id="UP000223854">
    <property type="component" value="Unassembled WGS sequence"/>
</dbReference>
<proteinExistence type="predicted"/>
<reference evidence="1 2" key="1">
    <citation type="submission" date="2017-09" db="EMBL/GenBank/DDBJ databases">
        <title>FDA dAtabase for Regulatory Grade micrObial Sequences (FDA-ARGOS): Supporting development and validation of Infectious Disease Dx tests.</title>
        <authorList>
            <person name="Kerrigan L."/>
            <person name="Long C."/>
            <person name="Tallon L.J."/>
            <person name="Sadzewicz L."/>
            <person name="Ott S."/>
            <person name="Zhao X."/>
            <person name="Nagaraj S."/>
            <person name="Vavikolanu K."/>
            <person name="Aluvathingal J."/>
            <person name="Nadendla S."/>
            <person name="Sichtig H."/>
        </authorList>
    </citation>
    <scope>NUCLEOTIDE SEQUENCE [LARGE SCALE GENOMIC DNA]</scope>
    <source>
        <strain evidence="1 2">FDAARGOS_423</strain>
    </source>
</reference>
<comment type="caution">
    <text evidence="1">The sequence shown here is derived from an EMBL/GenBank/DDBJ whole genome shotgun (WGS) entry which is preliminary data.</text>
</comment>